<evidence type="ECO:0000313" key="1">
    <source>
        <dbReference type="EMBL" id="ABU78319.1"/>
    </source>
</evidence>
<evidence type="ECO:0000313" key="2">
    <source>
        <dbReference type="Proteomes" id="UP000000260"/>
    </source>
</evidence>
<dbReference type="AlphaFoldDB" id="A7MI61"/>
<gene>
    <name evidence="1" type="ordered locus">ESA_03090</name>
</gene>
<reference evidence="1 2" key="1">
    <citation type="journal article" date="2010" name="PLoS ONE">
        <title>Genome sequence of Cronobacter sakazakii BAA-894 and comparative genomic hybridization analysis with other Cronobacter species.</title>
        <authorList>
            <person name="Kucerova E."/>
            <person name="Clifton S.W."/>
            <person name="Xia X.Q."/>
            <person name="Long F."/>
            <person name="Porwollik S."/>
            <person name="Fulton L."/>
            <person name="Fronick C."/>
            <person name="Minx P."/>
            <person name="Kyung K."/>
            <person name="Warren W."/>
            <person name="Fulton R."/>
            <person name="Feng D."/>
            <person name="Wollam A."/>
            <person name="Shah N."/>
            <person name="Bhonagiri V."/>
            <person name="Nash W.E."/>
            <person name="Hallsworth-Pepin K."/>
            <person name="Wilson R.K."/>
            <person name="McClelland M."/>
            <person name="Forsythe S.J."/>
        </authorList>
    </citation>
    <scope>NUCLEOTIDE SEQUENCE [LARGE SCALE GENOMIC DNA]</scope>
    <source>
        <strain evidence="1 2">ATCC BAA-894</strain>
    </source>
</reference>
<dbReference type="Proteomes" id="UP000000260">
    <property type="component" value="Chromosome"/>
</dbReference>
<protein>
    <submittedName>
        <fullName evidence="1">Uncharacterized protein</fullName>
    </submittedName>
</protein>
<keyword evidence="2" id="KW-1185">Reference proteome</keyword>
<sequence length="84" mass="9822">MSIEQMRVVCEGAKALGMKLVGDNFIGYKFCDGQENLRDAANELLQSFFPRELLQDDEHEYTQRVFFLGTIRDEDYSHARWEKA</sequence>
<dbReference type="EMBL" id="CP000783">
    <property type="protein sequence ID" value="ABU78319.1"/>
    <property type="molecule type" value="Genomic_DNA"/>
</dbReference>
<dbReference type="HOGENOM" id="CLU_2521969_0_0_6"/>
<accession>A7MI61</accession>
<proteinExistence type="predicted"/>
<dbReference type="KEGG" id="esa:ESA_03090"/>
<organism evidence="1 2">
    <name type="scientific">Cronobacter sakazakii (strain ATCC BAA-894)</name>
    <name type="common">Enterobacter sakazakii</name>
    <dbReference type="NCBI Taxonomy" id="290339"/>
    <lineage>
        <taxon>Bacteria</taxon>
        <taxon>Pseudomonadati</taxon>
        <taxon>Pseudomonadota</taxon>
        <taxon>Gammaproteobacteria</taxon>
        <taxon>Enterobacterales</taxon>
        <taxon>Enterobacteriaceae</taxon>
        <taxon>Cronobacter</taxon>
    </lineage>
</organism>
<name>A7MI61_CROS8</name>
<dbReference type="RefSeq" id="WP_012125666.1">
    <property type="nucleotide sequence ID" value="NC_009778.1"/>
</dbReference>